<dbReference type="PANTHER" id="PTHR47990">
    <property type="entry name" value="2-OXOGLUTARATE (2OG) AND FE(II)-DEPENDENT OXYGENASE SUPERFAMILY PROTEIN-RELATED"/>
    <property type="match status" value="1"/>
</dbReference>
<evidence type="ECO:0000256" key="1">
    <source>
        <dbReference type="ARBA" id="ARBA00008056"/>
    </source>
</evidence>
<sequence length="449" mass="49415">MSQTTTTQLGSEAIAHHPPQNYTLPPVPALHHLDDGITKNGTQDSGDDLEFHDLPPFPDDVPTAPLLRLSLKKLIDHDSNEEERLWQTCRDVGFFYLDLRDGDQPSSANGTQHPSQSNNSNDKSGPTPNGAALLNHANQLFPIGEKVFSLSTAEKQTYDFKDQGSYFGYKGLGAGVVDAKGTKDANEFYNVSKDDLFGISEVLPAPEVLKGEESREILRGFMTEAHGVVRLLLGVLNRKLGLPARKLEDLHRLMGVSGDQVRWVRSPPKPDQDANQLALGEHTDFGSVTVLFNRLGGLQILPPGGEEWCYVKPLQGHCIVNLGQYFTTYIPLVGRSSWRLLTMKLGDAMVKFTSGVLRSNIHRVVNPPGQQADQTRMSLVYFARPEDEVLLKPLEGSEIIDAKQRENGGAGDDEEVITSKEWIKRRALGRRTGGDYAASHGTEGGRMKA</sequence>
<evidence type="ECO:0000259" key="4">
    <source>
        <dbReference type="PROSITE" id="PS51471"/>
    </source>
</evidence>
<organism evidence="5 6">
    <name type="scientific">Recurvomyces mirabilis</name>
    <dbReference type="NCBI Taxonomy" id="574656"/>
    <lineage>
        <taxon>Eukaryota</taxon>
        <taxon>Fungi</taxon>
        <taxon>Dikarya</taxon>
        <taxon>Ascomycota</taxon>
        <taxon>Pezizomycotina</taxon>
        <taxon>Dothideomycetes</taxon>
        <taxon>Dothideomycetidae</taxon>
        <taxon>Mycosphaerellales</taxon>
        <taxon>Teratosphaeriaceae</taxon>
        <taxon>Recurvomyces</taxon>
    </lineage>
</organism>
<keyword evidence="2" id="KW-0479">Metal-binding</keyword>
<dbReference type="PROSITE" id="PS51471">
    <property type="entry name" value="FE2OG_OXY"/>
    <property type="match status" value="1"/>
</dbReference>
<reference evidence="5" key="1">
    <citation type="submission" date="2023-07" db="EMBL/GenBank/DDBJ databases">
        <title>Black Yeasts Isolated from many extreme environments.</title>
        <authorList>
            <person name="Coleine C."/>
            <person name="Stajich J.E."/>
            <person name="Selbmann L."/>
        </authorList>
    </citation>
    <scope>NUCLEOTIDE SEQUENCE</scope>
    <source>
        <strain evidence="5">CCFEE 5485</strain>
    </source>
</reference>
<evidence type="ECO:0000256" key="2">
    <source>
        <dbReference type="RuleBase" id="RU003682"/>
    </source>
</evidence>
<comment type="similarity">
    <text evidence="1 2">Belongs to the iron/ascorbate-dependent oxidoreductase family.</text>
</comment>
<dbReference type="AlphaFoldDB" id="A0AAE1C3N3"/>
<dbReference type="Proteomes" id="UP001274830">
    <property type="component" value="Unassembled WGS sequence"/>
</dbReference>
<dbReference type="InterPro" id="IPR044861">
    <property type="entry name" value="IPNS-like_FE2OG_OXY"/>
</dbReference>
<evidence type="ECO:0000313" key="5">
    <source>
        <dbReference type="EMBL" id="KAK3676955.1"/>
    </source>
</evidence>
<dbReference type="GO" id="GO:0046872">
    <property type="term" value="F:metal ion binding"/>
    <property type="evidence" value="ECO:0007669"/>
    <property type="project" value="UniProtKB-KW"/>
</dbReference>
<evidence type="ECO:0000313" key="6">
    <source>
        <dbReference type="Proteomes" id="UP001274830"/>
    </source>
</evidence>
<feature type="compositionally biased region" description="Polar residues" evidence="3">
    <location>
        <begin position="104"/>
        <end position="127"/>
    </location>
</feature>
<evidence type="ECO:0000256" key="3">
    <source>
        <dbReference type="SAM" id="MobiDB-lite"/>
    </source>
</evidence>
<keyword evidence="2" id="KW-0560">Oxidoreductase</keyword>
<comment type="caution">
    <text evidence="5">The sequence shown here is derived from an EMBL/GenBank/DDBJ whole genome shotgun (WGS) entry which is preliminary data.</text>
</comment>
<accession>A0AAE1C3N3</accession>
<feature type="region of interest" description="Disordered" evidence="3">
    <location>
        <begin position="1"/>
        <end position="59"/>
    </location>
</feature>
<gene>
    <name evidence="5" type="ORF">LTR78_003160</name>
</gene>
<dbReference type="GO" id="GO:0016491">
    <property type="term" value="F:oxidoreductase activity"/>
    <property type="evidence" value="ECO:0007669"/>
    <property type="project" value="UniProtKB-KW"/>
</dbReference>
<name>A0AAE1C3N3_9PEZI</name>
<dbReference type="Pfam" id="PF03171">
    <property type="entry name" value="2OG-FeII_Oxy"/>
    <property type="match status" value="1"/>
</dbReference>
<dbReference type="SUPFAM" id="SSF51197">
    <property type="entry name" value="Clavaminate synthase-like"/>
    <property type="match status" value="2"/>
</dbReference>
<dbReference type="EMBL" id="JAUTXT010000008">
    <property type="protein sequence ID" value="KAK3676955.1"/>
    <property type="molecule type" value="Genomic_DNA"/>
</dbReference>
<dbReference type="Gene3D" id="2.60.120.330">
    <property type="entry name" value="B-lactam Antibiotic, Isopenicillin N Synthase, Chain"/>
    <property type="match status" value="1"/>
</dbReference>
<dbReference type="InterPro" id="IPR050231">
    <property type="entry name" value="Iron_ascorbate_oxido_reductase"/>
</dbReference>
<dbReference type="InterPro" id="IPR005123">
    <property type="entry name" value="Oxoglu/Fe-dep_dioxygenase_dom"/>
</dbReference>
<proteinExistence type="inferred from homology"/>
<dbReference type="InterPro" id="IPR027443">
    <property type="entry name" value="IPNS-like_sf"/>
</dbReference>
<keyword evidence="2" id="KW-0408">Iron</keyword>
<keyword evidence="6" id="KW-1185">Reference proteome</keyword>
<feature type="domain" description="Fe2OG dioxygenase" evidence="4">
    <location>
        <begin position="257"/>
        <end position="385"/>
    </location>
</feature>
<feature type="region of interest" description="Disordered" evidence="3">
    <location>
        <begin position="103"/>
        <end position="131"/>
    </location>
</feature>
<protein>
    <recommendedName>
        <fullName evidence="4">Fe2OG dioxygenase domain-containing protein</fullName>
    </recommendedName>
</protein>
<feature type="compositionally biased region" description="Polar residues" evidence="3">
    <location>
        <begin position="1"/>
        <end position="10"/>
    </location>
</feature>